<comment type="caution">
    <text evidence="1">The sequence shown here is derived from an EMBL/GenBank/DDBJ whole genome shotgun (WGS) entry which is preliminary data.</text>
</comment>
<proteinExistence type="predicted"/>
<dbReference type="AlphaFoldDB" id="A0A316X8X8"/>
<dbReference type="Proteomes" id="UP000236594">
    <property type="component" value="Unassembled WGS sequence"/>
</dbReference>
<name>A0A316X8X8_9FLAO</name>
<sequence>MFIFYFEASNEQFKVTGIKNQKLQYKIPNSKFSTSTQNLKNTLKIKGTSCETFPNLNLKLKKVLALIIDFI</sequence>
<gene>
    <name evidence="1" type="ORF">C1631_009770</name>
</gene>
<accession>A0A316X8X8</accession>
<evidence type="ECO:0000313" key="2">
    <source>
        <dbReference type="Proteomes" id="UP000236594"/>
    </source>
</evidence>
<dbReference type="EMBL" id="PPED02000002">
    <property type="protein sequence ID" value="PWN70261.1"/>
    <property type="molecule type" value="Genomic_DNA"/>
</dbReference>
<reference evidence="1 2" key="1">
    <citation type="submission" date="2018-04" db="EMBL/GenBank/DDBJ databases">
        <title>Draft Genome Sequence of Phosphate-Solubilizing Chryseobacterium sp. ISE14 that is a Biocontrol and Plant Growth-Promoting Rhizobacterium Isolated from Cucumber.</title>
        <authorList>
            <person name="Jeong J.-J."/>
            <person name="Sang M.K."/>
            <person name="Choi I.-G."/>
            <person name="Kim K.D."/>
        </authorList>
    </citation>
    <scope>NUCLEOTIDE SEQUENCE [LARGE SCALE GENOMIC DNA]</scope>
    <source>
        <strain evidence="1 2">ISE14</strain>
    </source>
</reference>
<protein>
    <submittedName>
        <fullName evidence="1">Uncharacterized protein</fullName>
    </submittedName>
</protein>
<keyword evidence="2" id="KW-1185">Reference proteome</keyword>
<evidence type="ECO:0000313" key="1">
    <source>
        <dbReference type="EMBL" id="PWN70261.1"/>
    </source>
</evidence>
<organism evidence="1 2">
    <name type="scientific">Chryseobacterium phosphatilyticum</name>
    <dbReference type="NCBI Taxonomy" id="475075"/>
    <lineage>
        <taxon>Bacteria</taxon>
        <taxon>Pseudomonadati</taxon>
        <taxon>Bacteroidota</taxon>
        <taxon>Flavobacteriia</taxon>
        <taxon>Flavobacteriales</taxon>
        <taxon>Weeksellaceae</taxon>
        <taxon>Chryseobacterium group</taxon>
        <taxon>Chryseobacterium</taxon>
    </lineage>
</organism>